<evidence type="ECO:0000313" key="1">
    <source>
        <dbReference type="EMBL" id="MFD1481082.1"/>
    </source>
</evidence>
<dbReference type="RefSeq" id="WP_131576316.1">
    <property type="nucleotide sequence ID" value="NZ_CBCSAJ010000049.1"/>
</dbReference>
<dbReference type="InterPro" id="IPR007577">
    <property type="entry name" value="GlycoTrfase_DXD_sugar-bd_CS"/>
</dbReference>
<keyword evidence="2" id="KW-1185">Reference proteome</keyword>
<sequence>MSAPPVSLLLSQARAARGKGDMGDCIAICEQILMQTPRHNPARSLLLQALTLTGQLAPALQRLQGWLDETPGDRDLHLRQLGLLRAAGQLADAQLRLQAALHQWPDDPDLLTEAAQLASAQGDCPAALAACDRVLTDHPTHFGARLLRLDLLIAGGDVCGVAAMAGTAMQSPGAEPRLLARAALALPDRTAADLFAQMPADWSADSLPSGVTWKLCLLAARHGRGDLAQGLLRRLLDRPMLALSETLAMLTILHGAGLAGWATAAQALAGHLPPDLRDEYLCELAALDQGAAAALALRPRIEVAGRTGGARLALLTRLMRQTGRVAVAARWQGLVLRRLPSHPKLVSLHVRTLLQAGRHAVARQLLAAIGSDPRRNDLAWREMVAQTWAEMDQPERACRIAHGLVRQHGRIHLWHARSLIRIGRTTEASALLDRFRAQQSGLRAAHFQGSVDAMLELEARMAPPGATEDRFVAPAIHRLHRARDLGPAPPGAPAPPIPRRIVQYWDSARLPDELAPVTASWARVPGHEYLRFNRESARRTLRQGLDPSYLRAFDNARSATEESDFFRLCHLAVKGGIYADCDDWRTGDVTAFVARSRGLLLLREPQGSTANNFIAAPAGHPALLRAAVMARAALLERANDSPWSKTGPGLMTRAVAWYLEDCTARARTPALTVLPQFMAGTLFDQHLPLGYKRTERYWRARRQPAGLARWLTTELAGRSGGG</sequence>
<dbReference type="SUPFAM" id="SSF48452">
    <property type="entry name" value="TPR-like"/>
    <property type="match status" value="1"/>
</dbReference>
<protein>
    <submittedName>
        <fullName evidence="1">Glycosyltransferase</fullName>
    </submittedName>
</protein>
<dbReference type="Gene3D" id="1.25.40.10">
    <property type="entry name" value="Tetratricopeptide repeat domain"/>
    <property type="match status" value="1"/>
</dbReference>
<dbReference type="InterPro" id="IPR029044">
    <property type="entry name" value="Nucleotide-diphossugar_trans"/>
</dbReference>
<evidence type="ECO:0000313" key="2">
    <source>
        <dbReference type="Proteomes" id="UP001597302"/>
    </source>
</evidence>
<dbReference type="InterPro" id="IPR011990">
    <property type="entry name" value="TPR-like_helical_dom_sf"/>
</dbReference>
<proteinExistence type="predicted"/>
<accession>A0ABW4DTR5</accession>
<reference evidence="2" key="1">
    <citation type="journal article" date="2019" name="Int. J. Syst. Evol. Microbiol.">
        <title>The Global Catalogue of Microorganisms (GCM) 10K type strain sequencing project: providing services to taxonomists for standard genome sequencing and annotation.</title>
        <authorList>
            <consortium name="The Broad Institute Genomics Platform"/>
            <consortium name="The Broad Institute Genome Sequencing Center for Infectious Disease"/>
            <person name="Wu L."/>
            <person name="Ma J."/>
        </authorList>
    </citation>
    <scope>NUCLEOTIDE SEQUENCE [LARGE SCALE GENOMIC DNA]</scope>
    <source>
        <strain evidence="2">CCM 8875</strain>
    </source>
</reference>
<dbReference type="Pfam" id="PF04488">
    <property type="entry name" value="Gly_transf_sug"/>
    <property type="match status" value="1"/>
</dbReference>
<comment type="caution">
    <text evidence="1">The sequence shown here is derived from an EMBL/GenBank/DDBJ whole genome shotgun (WGS) entry which is preliminary data.</text>
</comment>
<dbReference type="InterPro" id="IPR039367">
    <property type="entry name" value="Och1-like"/>
</dbReference>
<dbReference type="SUPFAM" id="SSF53448">
    <property type="entry name" value="Nucleotide-diphospho-sugar transferases"/>
    <property type="match status" value="1"/>
</dbReference>
<dbReference type="PANTHER" id="PTHR31834">
    <property type="entry name" value="INITIATION-SPECIFIC ALPHA-1,6-MANNOSYLTRANSFERASE"/>
    <property type="match status" value="1"/>
</dbReference>
<name>A0ABW4DTR5_9RHOB</name>
<dbReference type="Proteomes" id="UP001597302">
    <property type="component" value="Unassembled WGS sequence"/>
</dbReference>
<gene>
    <name evidence="1" type="ORF">ACFQ5P_07240</name>
</gene>
<dbReference type="EMBL" id="JBHTOQ010000018">
    <property type="protein sequence ID" value="MFD1481082.1"/>
    <property type="molecule type" value="Genomic_DNA"/>
</dbReference>
<dbReference type="PANTHER" id="PTHR31834:SF1">
    <property type="entry name" value="INITIATION-SPECIFIC ALPHA-1,6-MANNOSYLTRANSFERASE"/>
    <property type="match status" value="1"/>
</dbReference>
<dbReference type="Gene3D" id="3.90.550.20">
    <property type="match status" value="1"/>
</dbReference>
<organism evidence="1 2">
    <name type="scientific">Paracoccus nototheniae</name>
    <dbReference type="NCBI Taxonomy" id="2489002"/>
    <lineage>
        <taxon>Bacteria</taxon>
        <taxon>Pseudomonadati</taxon>
        <taxon>Pseudomonadota</taxon>
        <taxon>Alphaproteobacteria</taxon>
        <taxon>Rhodobacterales</taxon>
        <taxon>Paracoccaceae</taxon>
        <taxon>Paracoccus</taxon>
    </lineage>
</organism>